<evidence type="ECO:0000256" key="13">
    <source>
        <dbReference type="ARBA" id="ARBA00023211"/>
    </source>
</evidence>
<dbReference type="PROSITE" id="PS51975">
    <property type="entry name" value="RNASE_H_2"/>
    <property type="match status" value="1"/>
</dbReference>
<dbReference type="EC" id="3.1.26.4" evidence="6 14"/>
<keyword evidence="19" id="KW-1185">Reference proteome</keyword>
<feature type="binding site" evidence="14 15">
    <location>
        <position position="14"/>
    </location>
    <ligand>
        <name>a divalent metal cation</name>
        <dbReference type="ChEBI" id="CHEBI:60240"/>
    </ligand>
</feature>
<dbReference type="InterPro" id="IPR012337">
    <property type="entry name" value="RNaseH-like_sf"/>
</dbReference>
<dbReference type="GO" id="GO:0030145">
    <property type="term" value="F:manganese ion binding"/>
    <property type="evidence" value="ECO:0007669"/>
    <property type="project" value="UniProtKB-UniRule"/>
</dbReference>
<dbReference type="Pfam" id="PF01351">
    <property type="entry name" value="RNase_HII"/>
    <property type="match status" value="1"/>
</dbReference>
<evidence type="ECO:0000256" key="16">
    <source>
        <dbReference type="RuleBase" id="RU003515"/>
    </source>
</evidence>
<dbReference type="CDD" id="cd07182">
    <property type="entry name" value="RNase_HII_bacteria_HII_like"/>
    <property type="match status" value="1"/>
</dbReference>
<comment type="catalytic activity">
    <reaction evidence="1 14 15 16">
        <text>Endonucleolytic cleavage to 5'-phosphomonoester.</text>
        <dbReference type="EC" id="3.1.26.4"/>
    </reaction>
</comment>
<proteinExistence type="inferred from homology"/>
<dbReference type="PANTHER" id="PTHR10954:SF18">
    <property type="entry name" value="RIBONUCLEASE HII"/>
    <property type="match status" value="1"/>
</dbReference>
<dbReference type="EMBL" id="SORI01000001">
    <property type="protein sequence ID" value="TDY65030.1"/>
    <property type="molecule type" value="Genomic_DNA"/>
</dbReference>
<dbReference type="NCBIfam" id="NF000595">
    <property type="entry name" value="PRK00015.1-3"/>
    <property type="match status" value="1"/>
</dbReference>
<comment type="function">
    <text evidence="3 14 16">Endonuclease that specifically degrades the RNA of RNA-DNA hybrids.</text>
</comment>
<reference evidence="18 19" key="1">
    <citation type="submission" date="2019-03" db="EMBL/GenBank/DDBJ databases">
        <title>Genomic Encyclopedia of Type Strains, Phase IV (KMG-IV): sequencing the most valuable type-strain genomes for metagenomic binning, comparative biology and taxonomic classification.</title>
        <authorList>
            <person name="Goeker M."/>
        </authorList>
    </citation>
    <scope>NUCLEOTIDE SEQUENCE [LARGE SCALE GENOMIC DNA]</scope>
    <source>
        <strain evidence="18 19">DSM 25964</strain>
    </source>
</reference>
<evidence type="ECO:0000256" key="15">
    <source>
        <dbReference type="PROSITE-ProRule" id="PRU01319"/>
    </source>
</evidence>
<dbReference type="GO" id="GO:0006298">
    <property type="term" value="P:mismatch repair"/>
    <property type="evidence" value="ECO:0007669"/>
    <property type="project" value="TreeGrafter"/>
</dbReference>
<dbReference type="AlphaFoldDB" id="A0A4R8MGH3"/>
<feature type="binding site" evidence="14 15">
    <location>
        <position position="109"/>
    </location>
    <ligand>
        <name>a divalent metal cation</name>
        <dbReference type="ChEBI" id="CHEBI:60240"/>
    </ligand>
</feature>
<evidence type="ECO:0000256" key="4">
    <source>
        <dbReference type="ARBA" id="ARBA00004496"/>
    </source>
</evidence>
<keyword evidence="10 14" id="KW-0479">Metal-binding</keyword>
<evidence type="ECO:0000256" key="12">
    <source>
        <dbReference type="ARBA" id="ARBA00022801"/>
    </source>
</evidence>
<dbReference type="PANTHER" id="PTHR10954">
    <property type="entry name" value="RIBONUCLEASE H2 SUBUNIT A"/>
    <property type="match status" value="1"/>
</dbReference>
<evidence type="ECO:0000256" key="10">
    <source>
        <dbReference type="ARBA" id="ARBA00022723"/>
    </source>
</evidence>
<dbReference type="GO" id="GO:0005737">
    <property type="term" value="C:cytoplasm"/>
    <property type="evidence" value="ECO:0007669"/>
    <property type="project" value="UniProtKB-SubCell"/>
</dbReference>
<dbReference type="InterPro" id="IPR022898">
    <property type="entry name" value="RNase_HII"/>
</dbReference>
<comment type="cofactor">
    <cofactor evidence="2">
        <name>Mg(2+)</name>
        <dbReference type="ChEBI" id="CHEBI:18420"/>
    </cofactor>
</comment>
<evidence type="ECO:0000313" key="19">
    <source>
        <dbReference type="Proteomes" id="UP000295066"/>
    </source>
</evidence>
<evidence type="ECO:0000256" key="7">
    <source>
        <dbReference type="ARBA" id="ARBA00019179"/>
    </source>
</evidence>
<evidence type="ECO:0000256" key="2">
    <source>
        <dbReference type="ARBA" id="ARBA00001946"/>
    </source>
</evidence>
<dbReference type="GO" id="GO:0004523">
    <property type="term" value="F:RNA-DNA hybrid ribonuclease activity"/>
    <property type="evidence" value="ECO:0007669"/>
    <property type="project" value="UniProtKB-UniRule"/>
</dbReference>
<keyword evidence="8 14" id="KW-0963">Cytoplasm</keyword>
<comment type="similarity">
    <text evidence="5 14 16">Belongs to the RNase HII family.</text>
</comment>
<evidence type="ECO:0000256" key="8">
    <source>
        <dbReference type="ARBA" id="ARBA00022490"/>
    </source>
</evidence>
<dbReference type="Gene3D" id="3.30.420.10">
    <property type="entry name" value="Ribonuclease H-like superfamily/Ribonuclease H"/>
    <property type="match status" value="1"/>
</dbReference>
<feature type="binding site" evidence="14 15">
    <location>
        <position position="13"/>
    </location>
    <ligand>
        <name>a divalent metal cation</name>
        <dbReference type="ChEBI" id="CHEBI:60240"/>
    </ligand>
</feature>
<dbReference type="HAMAP" id="MF_00052_B">
    <property type="entry name" value="RNase_HII_B"/>
    <property type="match status" value="1"/>
</dbReference>
<dbReference type="InterPro" id="IPR001352">
    <property type="entry name" value="RNase_HII/HIII"/>
</dbReference>
<feature type="domain" description="RNase H type-2" evidence="17">
    <location>
        <begin position="7"/>
        <end position="194"/>
    </location>
</feature>
<dbReference type="Proteomes" id="UP000295066">
    <property type="component" value="Unassembled WGS sequence"/>
</dbReference>
<dbReference type="GO" id="GO:0032299">
    <property type="term" value="C:ribonuclease H2 complex"/>
    <property type="evidence" value="ECO:0007669"/>
    <property type="project" value="TreeGrafter"/>
</dbReference>
<keyword evidence="13 14" id="KW-0464">Manganese</keyword>
<evidence type="ECO:0000256" key="9">
    <source>
        <dbReference type="ARBA" id="ARBA00022722"/>
    </source>
</evidence>
<keyword evidence="11 14" id="KW-0255">Endonuclease</keyword>
<dbReference type="OrthoDB" id="9803420at2"/>
<dbReference type="GO" id="GO:0003723">
    <property type="term" value="F:RNA binding"/>
    <property type="evidence" value="ECO:0007669"/>
    <property type="project" value="UniProtKB-UniRule"/>
</dbReference>
<evidence type="ECO:0000256" key="14">
    <source>
        <dbReference type="HAMAP-Rule" id="MF_00052"/>
    </source>
</evidence>
<dbReference type="InterPro" id="IPR024567">
    <property type="entry name" value="RNase_HII/HIII_dom"/>
</dbReference>
<evidence type="ECO:0000256" key="11">
    <source>
        <dbReference type="ARBA" id="ARBA00022759"/>
    </source>
</evidence>
<comment type="caution">
    <text evidence="18">The sequence shown here is derived from an EMBL/GenBank/DDBJ whole genome shotgun (WGS) entry which is preliminary data.</text>
</comment>
<evidence type="ECO:0000313" key="18">
    <source>
        <dbReference type="EMBL" id="TDY65030.1"/>
    </source>
</evidence>
<evidence type="ECO:0000256" key="6">
    <source>
        <dbReference type="ARBA" id="ARBA00012180"/>
    </source>
</evidence>
<evidence type="ECO:0000259" key="17">
    <source>
        <dbReference type="PROSITE" id="PS51975"/>
    </source>
</evidence>
<comment type="cofactor">
    <cofactor evidence="14 15">
        <name>Mn(2+)</name>
        <dbReference type="ChEBI" id="CHEBI:29035"/>
    </cofactor>
    <cofactor evidence="14 15">
        <name>Mg(2+)</name>
        <dbReference type="ChEBI" id="CHEBI:18420"/>
    </cofactor>
    <text evidence="14 15">Manganese or magnesium. Binds 1 divalent metal ion per monomer in the absence of substrate. May bind a second metal ion after substrate binding.</text>
</comment>
<evidence type="ECO:0000256" key="3">
    <source>
        <dbReference type="ARBA" id="ARBA00004065"/>
    </source>
</evidence>
<dbReference type="InterPro" id="IPR036397">
    <property type="entry name" value="RNaseH_sf"/>
</dbReference>
<comment type="subcellular location">
    <subcellularLocation>
        <location evidence="4 14">Cytoplasm</location>
    </subcellularLocation>
</comment>
<organism evidence="18 19">
    <name type="scientific">Aminivibrio pyruvatiphilus</name>
    <dbReference type="NCBI Taxonomy" id="1005740"/>
    <lineage>
        <taxon>Bacteria</taxon>
        <taxon>Thermotogati</taxon>
        <taxon>Synergistota</taxon>
        <taxon>Synergistia</taxon>
        <taxon>Synergistales</taxon>
        <taxon>Aminobacteriaceae</taxon>
        <taxon>Aminivibrio</taxon>
    </lineage>
</organism>
<evidence type="ECO:0000256" key="1">
    <source>
        <dbReference type="ARBA" id="ARBA00000077"/>
    </source>
</evidence>
<gene>
    <name evidence="14" type="primary">rnhB</name>
    <name evidence="18" type="ORF">C8D99_101177</name>
</gene>
<dbReference type="GO" id="GO:0043137">
    <property type="term" value="P:DNA replication, removal of RNA primer"/>
    <property type="evidence" value="ECO:0007669"/>
    <property type="project" value="TreeGrafter"/>
</dbReference>
<accession>A0A4R8MGH3</accession>
<keyword evidence="9 14" id="KW-0540">Nuclease</keyword>
<protein>
    <recommendedName>
        <fullName evidence="7 14">Ribonuclease HII</fullName>
        <shortName evidence="14">RNase HII</shortName>
        <ecNumber evidence="6 14">3.1.26.4</ecNumber>
    </recommendedName>
</protein>
<sequence>MDLSRWGRVAGADEAGRGPLAGPVVAAAAVLTPAQEEELLSLGLTDSKKLTPRRREFLFERMLILKVQWRAQAASPARIDGMNILRASLWAMGRSVEKLPPCFDTVIVDGTFPLPGLAFRQVPLPKADSLVPAAAAASVAAKVLRDRVMDILDGLYPGYGFRKHRGYPTAAHRKALEALGPSPVHRASFTWRAP</sequence>
<name>A0A4R8MGH3_9BACT</name>
<evidence type="ECO:0000256" key="5">
    <source>
        <dbReference type="ARBA" id="ARBA00007383"/>
    </source>
</evidence>
<dbReference type="SUPFAM" id="SSF53098">
    <property type="entry name" value="Ribonuclease H-like"/>
    <property type="match status" value="1"/>
</dbReference>
<dbReference type="RefSeq" id="WP_133955385.1">
    <property type="nucleotide sequence ID" value="NZ_SORI01000001.1"/>
</dbReference>
<keyword evidence="12 14" id="KW-0378">Hydrolase</keyword>